<dbReference type="InterPro" id="IPR029247">
    <property type="entry name" value="FAM168A/MANI"/>
</dbReference>
<evidence type="ECO:0000313" key="2">
    <source>
        <dbReference type="Ensembl" id="ENSEBUP00000013752.1"/>
    </source>
</evidence>
<reference evidence="2" key="1">
    <citation type="submission" date="2025-05" db="UniProtKB">
        <authorList>
            <consortium name="Ensembl"/>
        </authorList>
    </citation>
    <scope>IDENTIFICATION</scope>
</reference>
<evidence type="ECO:0000256" key="1">
    <source>
        <dbReference type="ARBA" id="ARBA00005357"/>
    </source>
</evidence>
<dbReference type="Ensembl" id="ENSEBUT00000014329.1">
    <property type="protein sequence ID" value="ENSEBUP00000013752.1"/>
    <property type="gene ID" value="ENSEBUG00000008664.1"/>
</dbReference>
<evidence type="ECO:0000313" key="3">
    <source>
        <dbReference type="Proteomes" id="UP000694388"/>
    </source>
</evidence>
<dbReference type="AlphaFoldDB" id="A0A8C4QEE4"/>
<name>A0A8C4QEE4_EPTBU</name>
<sequence>MNPGFTPFQNTPAFLATKGSMQPYPGYPAAFPCPSPAYPQYPGTPSALTAAYSPGTPYKPTAQMSAPPPPYSPTGGHFQPGLYPARVAYTQAPIYTQGPYYAQPIYAAAPPHVIHHTTVVQPNGVPHLYSAPVPAPRPSSLPVGMVAGTAMAMSAGTLLATPPHTPVGAPAVPVPTYRPPSAPYGYASPSPPW</sequence>
<protein>
    <submittedName>
        <fullName evidence="2">Family with sequence similarity 168 member A</fullName>
    </submittedName>
</protein>
<dbReference type="Proteomes" id="UP000694388">
    <property type="component" value="Unplaced"/>
</dbReference>
<dbReference type="Pfam" id="PF14944">
    <property type="entry name" value="TCRP1"/>
    <property type="match status" value="1"/>
</dbReference>
<organism evidence="2 3">
    <name type="scientific">Eptatretus burgeri</name>
    <name type="common">Inshore hagfish</name>
    <dbReference type="NCBI Taxonomy" id="7764"/>
    <lineage>
        <taxon>Eukaryota</taxon>
        <taxon>Metazoa</taxon>
        <taxon>Chordata</taxon>
        <taxon>Craniata</taxon>
        <taxon>Vertebrata</taxon>
        <taxon>Cyclostomata</taxon>
        <taxon>Myxini</taxon>
        <taxon>Myxiniformes</taxon>
        <taxon>Myxinidae</taxon>
        <taxon>Eptatretinae</taxon>
        <taxon>Eptatretus</taxon>
    </lineage>
</organism>
<dbReference type="Ensembl" id="ENSEBUT00000014318.1">
    <property type="protein sequence ID" value="ENSEBUP00000013742.1"/>
    <property type="gene ID" value="ENSEBUG00000008664.1"/>
</dbReference>
<dbReference type="Ensembl" id="ENSEBUT00000014305.1">
    <property type="protein sequence ID" value="ENSEBUP00000013729.1"/>
    <property type="gene ID" value="ENSEBUG00000008664.1"/>
</dbReference>
<comment type="similarity">
    <text evidence="1">Belongs to the FAM168 family.</text>
</comment>
<dbReference type="OMA" id="GHPIDKF"/>
<dbReference type="GeneTree" id="ENSGT00390000005140"/>
<proteinExistence type="inferred from homology"/>
<accession>A0A8C4QEE4</accession>
<dbReference type="PANTHER" id="PTHR31844">
    <property type="entry name" value="MYELIN-ASSOCIATED NEURITE-OUTGROWTH INHIBITOR-RELATED"/>
    <property type="match status" value="1"/>
</dbReference>
<keyword evidence="3" id="KW-1185">Reference proteome</keyword>